<accession>A0AAD4J8F5</accession>
<dbReference type="FunFam" id="1.25.40.10:FF:000404">
    <property type="entry name" value="Pentatricopeptide repeat-containing protein chloroplastic"/>
    <property type="match status" value="1"/>
</dbReference>
<organism evidence="5 6">
    <name type="scientific">Perilla frutescens var. hirtella</name>
    <name type="common">Perilla citriodora</name>
    <name type="synonym">Perilla setoyensis</name>
    <dbReference type="NCBI Taxonomy" id="608512"/>
    <lineage>
        <taxon>Eukaryota</taxon>
        <taxon>Viridiplantae</taxon>
        <taxon>Streptophyta</taxon>
        <taxon>Embryophyta</taxon>
        <taxon>Tracheophyta</taxon>
        <taxon>Spermatophyta</taxon>
        <taxon>Magnoliopsida</taxon>
        <taxon>eudicotyledons</taxon>
        <taxon>Gunneridae</taxon>
        <taxon>Pentapetalae</taxon>
        <taxon>asterids</taxon>
        <taxon>lamiids</taxon>
        <taxon>Lamiales</taxon>
        <taxon>Lamiaceae</taxon>
        <taxon>Nepetoideae</taxon>
        <taxon>Elsholtzieae</taxon>
        <taxon>Perilla</taxon>
    </lineage>
</organism>
<comment type="caution">
    <text evidence="5">The sequence shown here is derived from an EMBL/GenBank/DDBJ whole genome shotgun (WGS) entry which is preliminary data.</text>
</comment>
<comment type="similarity">
    <text evidence="1">Belongs to the PPR family. PCMP-H subfamily.</text>
</comment>
<proteinExistence type="inferred from homology"/>
<feature type="repeat" description="PPR" evidence="3">
    <location>
        <begin position="255"/>
        <end position="289"/>
    </location>
</feature>
<evidence type="ECO:0000256" key="1">
    <source>
        <dbReference type="ARBA" id="ARBA00006643"/>
    </source>
</evidence>
<dbReference type="PANTHER" id="PTHR47926">
    <property type="entry name" value="PENTATRICOPEPTIDE REPEAT-CONTAINING PROTEIN"/>
    <property type="match status" value="1"/>
</dbReference>
<dbReference type="FunFam" id="1.25.40.10:FF:000427">
    <property type="entry name" value="Pentatricopeptide repeat-containing protein chloroplastic"/>
    <property type="match status" value="1"/>
</dbReference>
<feature type="domain" description="DYW" evidence="4">
    <location>
        <begin position="469"/>
        <end position="561"/>
    </location>
</feature>
<dbReference type="AlphaFoldDB" id="A0AAD4J8F5"/>
<dbReference type="EMBL" id="SDAM02000121">
    <property type="protein sequence ID" value="KAH6828756.1"/>
    <property type="molecule type" value="Genomic_DNA"/>
</dbReference>
<dbReference type="PROSITE" id="PS51375">
    <property type="entry name" value="PPR"/>
    <property type="match status" value="3"/>
</dbReference>
<evidence type="ECO:0000256" key="3">
    <source>
        <dbReference type="PROSITE-ProRule" id="PRU00708"/>
    </source>
</evidence>
<dbReference type="GO" id="GO:0008270">
    <property type="term" value="F:zinc ion binding"/>
    <property type="evidence" value="ECO:0007669"/>
    <property type="project" value="InterPro"/>
</dbReference>
<sequence>MRVLNQIHAHILTHPRPSLSSYTFSLSKVLCFAAYRNVHYAKQLLFQIPCPKIFAYNTVMRGFLQQNPSPEPIFLFKRLVQMKFPRSNTFTLAFVLKCCSMLPAFAEGRQVHKHAIASGLGGNLFVQTSLLNFYTKCEEVELGRKVFDEMSERNVVAWSAMIGGYARVGKVNEALELFREMQKSGVEPDEVTMVSVISACAMAGALDLGKWLHMFIDRKGIKSDLEVSTALVNMYAKCGFIEKAQDVFDAMPVKDAKAWSSMIVGFAITGLANKALEMFARMGEAQVEPNHVTLIGVLSACAHGGLVAEGRKYWSSMLDCGMEPSMEHYGCMVDLLCRANQAEEAYEFVVSMPVFPNPAIWRTLVVSFKKSKMFDKGEEVAKQLLQLEPLNAENYILLSSLYASASDWVKMSAVRRQMRERGIKAVPGCSSIEINGHVHEFVMGDTSHPEAKDIREFICEVSERVEASGHEPWIASVLQNVGNGEKLDALWEHSERLAIAYGLLKTKEYVTIRIVKNLRVCEDCHEVTKTISRLYNREIIVRDRIRFHKFVNGVCSCQDFW</sequence>
<keyword evidence="6" id="KW-1185">Reference proteome</keyword>
<dbReference type="GO" id="GO:0009451">
    <property type="term" value="P:RNA modification"/>
    <property type="evidence" value="ECO:0007669"/>
    <property type="project" value="InterPro"/>
</dbReference>
<gene>
    <name evidence="5" type="ORF">C2S53_018633</name>
</gene>
<evidence type="ECO:0000259" key="4">
    <source>
        <dbReference type="Pfam" id="PF14432"/>
    </source>
</evidence>
<feature type="repeat" description="PPR" evidence="3">
    <location>
        <begin position="154"/>
        <end position="188"/>
    </location>
</feature>
<dbReference type="Gene3D" id="1.25.40.10">
    <property type="entry name" value="Tetratricopeptide repeat domain"/>
    <property type="match status" value="3"/>
</dbReference>
<evidence type="ECO:0000313" key="5">
    <source>
        <dbReference type="EMBL" id="KAH6828756.1"/>
    </source>
</evidence>
<dbReference type="InterPro" id="IPR011990">
    <property type="entry name" value="TPR-like_helical_dom_sf"/>
</dbReference>
<dbReference type="Pfam" id="PF01535">
    <property type="entry name" value="PPR"/>
    <property type="match status" value="3"/>
</dbReference>
<dbReference type="PANTHER" id="PTHR47926:SF461">
    <property type="entry name" value="PENTATRICOPEPTIDE REPEAT SUPERFAMILY PROTEIN"/>
    <property type="match status" value="1"/>
</dbReference>
<dbReference type="Pfam" id="PF20431">
    <property type="entry name" value="E_motif"/>
    <property type="match status" value="1"/>
</dbReference>
<dbReference type="Pfam" id="PF13041">
    <property type="entry name" value="PPR_2"/>
    <property type="match status" value="1"/>
</dbReference>
<feature type="repeat" description="PPR" evidence="3">
    <location>
        <begin position="290"/>
        <end position="324"/>
    </location>
</feature>
<evidence type="ECO:0000313" key="6">
    <source>
        <dbReference type="Proteomes" id="UP001190926"/>
    </source>
</evidence>
<reference evidence="5 6" key="1">
    <citation type="journal article" date="2021" name="Nat. Commun.">
        <title>Incipient diploidization of the medicinal plant Perilla within 10,000 years.</title>
        <authorList>
            <person name="Zhang Y."/>
            <person name="Shen Q."/>
            <person name="Leng L."/>
            <person name="Zhang D."/>
            <person name="Chen S."/>
            <person name="Shi Y."/>
            <person name="Ning Z."/>
            <person name="Chen S."/>
        </authorList>
    </citation>
    <scope>NUCLEOTIDE SEQUENCE [LARGE SCALE GENOMIC DNA]</scope>
    <source>
        <strain evidence="6">cv. PC099</strain>
    </source>
</reference>
<dbReference type="Proteomes" id="UP001190926">
    <property type="component" value="Unassembled WGS sequence"/>
</dbReference>
<dbReference type="InterPro" id="IPR046960">
    <property type="entry name" value="PPR_At4g14850-like_plant"/>
</dbReference>
<dbReference type="InterPro" id="IPR032867">
    <property type="entry name" value="DYW_dom"/>
</dbReference>
<dbReference type="GO" id="GO:0003723">
    <property type="term" value="F:RNA binding"/>
    <property type="evidence" value="ECO:0007669"/>
    <property type="project" value="InterPro"/>
</dbReference>
<dbReference type="InterPro" id="IPR002885">
    <property type="entry name" value="PPR_rpt"/>
</dbReference>
<keyword evidence="2" id="KW-0677">Repeat</keyword>
<protein>
    <recommendedName>
        <fullName evidence="4">DYW domain-containing protein</fullName>
    </recommendedName>
</protein>
<name>A0AAD4J8F5_PERFH</name>
<dbReference type="NCBIfam" id="TIGR00756">
    <property type="entry name" value="PPR"/>
    <property type="match status" value="2"/>
</dbReference>
<evidence type="ECO:0000256" key="2">
    <source>
        <dbReference type="ARBA" id="ARBA00022737"/>
    </source>
</evidence>
<dbReference type="InterPro" id="IPR046848">
    <property type="entry name" value="E_motif"/>
</dbReference>
<dbReference type="Pfam" id="PF14432">
    <property type="entry name" value="DYW_deaminase"/>
    <property type="match status" value="1"/>
</dbReference>